<dbReference type="GO" id="GO:0004674">
    <property type="term" value="F:protein serine/threonine kinase activity"/>
    <property type="evidence" value="ECO:0007669"/>
    <property type="project" value="UniProtKB-KW"/>
</dbReference>
<dbReference type="Pfam" id="PF13581">
    <property type="entry name" value="HATPase_c_2"/>
    <property type="match status" value="1"/>
</dbReference>
<dbReference type="CDD" id="cd16936">
    <property type="entry name" value="HATPase_RsbW-like"/>
    <property type="match status" value="1"/>
</dbReference>
<dbReference type="Proteomes" id="UP000194761">
    <property type="component" value="Unassembled WGS sequence"/>
</dbReference>
<feature type="domain" description="Histidine kinase/HSP90-like ATPase" evidence="2">
    <location>
        <begin position="13"/>
        <end position="124"/>
    </location>
</feature>
<reference evidence="3 4" key="1">
    <citation type="submission" date="2017-05" db="EMBL/GenBank/DDBJ databases">
        <title>Biotechnological potential of actinobacteria isolated from South African environments.</title>
        <authorList>
            <person name="Le Roes-Hill M."/>
            <person name="Prins A."/>
            <person name="Durrell K.A."/>
        </authorList>
    </citation>
    <scope>NUCLEOTIDE SEQUENCE [LARGE SCALE GENOMIC DNA]</scope>
    <source>
        <strain evidence="3">M26</strain>
    </source>
</reference>
<proteinExistence type="predicted"/>
<dbReference type="EMBL" id="NGFP01000001">
    <property type="protein sequence ID" value="OUD00094.1"/>
    <property type="molecule type" value="Genomic_DNA"/>
</dbReference>
<evidence type="ECO:0000256" key="1">
    <source>
        <dbReference type="ARBA" id="ARBA00022527"/>
    </source>
</evidence>
<evidence type="ECO:0000259" key="2">
    <source>
        <dbReference type="Pfam" id="PF13581"/>
    </source>
</evidence>
<accession>A0A243RZV1</accession>
<keyword evidence="1" id="KW-0418">Kinase</keyword>
<keyword evidence="1" id="KW-0723">Serine/threonine-protein kinase</keyword>
<keyword evidence="4" id="KW-1185">Reference proteome</keyword>
<sequence>MALTVTRARQREFPGLPEQVSAARAWVVSCLPAGCPRADDVALVVSELVTNAVLHSVAGLPGGTVAIRVELQGDAVAISVVDAGPRPVPARRPAGESGWGLADIVARLVDAYDATTGPAGRCAWCRIDWTTTATEANPR</sequence>
<dbReference type="InterPro" id="IPR050267">
    <property type="entry name" value="Anti-sigma-factor_SerPK"/>
</dbReference>
<dbReference type="AlphaFoldDB" id="A0A243RZV1"/>
<evidence type="ECO:0000313" key="4">
    <source>
        <dbReference type="Proteomes" id="UP000194761"/>
    </source>
</evidence>
<evidence type="ECO:0000313" key="3">
    <source>
        <dbReference type="EMBL" id="OUD00094.1"/>
    </source>
</evidence>
<keyword evidence="1" id="KW-0808">Transferase</keyword>
<gene>
    <name evidence="3" type="ORF">CA984_00180</name>
</gene>
<dbReference type="Gene3D" id="3.30.565.10">
    <property type="entry name" value="Histidine kinase-like ATPase, C-terminal domain"/>
    <property type="match status" value="1"/>
</dbReference>
<comment type="caution">
    <text evidence="3">The sequence shown here is derived from an EMBL/GenBank/DDBJ whole genome shotgun (WGS) entry which is preliminary data.</text>
</comment>
<dbReference type="SUPFAM" id="SSF55874">
    <property type="entry name" value="ATPase domain of HSP90 chaperone/DNA topoisomerase II/histidine kinase"/>
    <property type="match status" value="1"/>
</dbReference>
<dbReference type="InterPro" id="IPR036890">
    <property type="entry name" value="HATPase_C_sf"/>
</dbReference>
<dbReference type="PANTHER" id="PTHR35526">
    <property type="entry name" value="ANTI-SIGMA-F FACTOR RSBW-RELATED"/>
    <property type="match status" value="1"/>
</dbReference>
<name>A0A243RZV1_9ACTN</name>
<dbReference type="InterPro" id="IPR003594">
    <property type="entry name" value="HATPase_dom"/>
</dbReference>
<dbReference type="RefSeq" id="WP_086566425.1">
    <property type="nucleotide sequence ID" value="NZ_NGFP01000001.1"/>
</dbReference>
<protein>
    <submittedName>
        <fullName evidence="3">Anti-sigma regulatory factor</fullName>
    </submittedName>
</protein>
<dbReference type="PANTHER" id="PTHR35526:SF3">
    <property type="entry name" value="ANTI-SIGMA-F FACTOR RSBW"/>
    <property type="match status" value="1"/>
</dbReference>
<organism evidence="3 4">
    <name type="scientific">Streptosporangium minutum</name>
    <dbReference type="NCBI Taxonomy" id="569862"/>
    <lineage>
        <taxon>Bacteria</taxon>
        <taxon>Bacillati</taxon>
        <taxon>Actinomycetota</taxon>
        <taxon>Actinomycetes</taxon>
        <taxon>Streptosporangiales</taxon>
        <taxon>Streptosporangiaceae</taxon>
        <taxon>Streptosporangium</taxon>
    </lineage>
</organism>